<dbReference type="CDD" id="cd17569">
    <property type="entry name" value="REC_HupR-like"/>
    <property type="match status" value="1"/>
</dbReference>
<keyword evidence="3 9" id="KW-0597">Phosphoprotein</keyword>
<proteinExistence type="predicted"/>
<evidence type="ECO:0000256" key="1">
    <source>
        <dbReference type="ARBA" id="ARBA00000085"/>
    </source>
</evidence>
<keyword evidence="5" id="KW-0547">Nucleotide-binding</keyword>
<evidence type="ECO:0000313" key="14">
    <source>
        <dbReference type="Proteomes" id="UP000030661"/>
    </source>
</evidence>
<gene>
    <name evidence="13" type="ORF">U27_02279</name>
</gene>
<evidence type="ECO:0000256" key="9">
    <source>
        <dbReference type="PROSITE-ProRule" id="PRU00169"/>
    </source>
</evidence>
<dbReference type="CDD" id="cd00075">
    <property type="entry name" value="HATPase"/>
    <property type="match status" value="1"/>
</dbReference>
<evidence type="ECO:0000256" key="2">
    <source>
        <dbReference type="ARBA" id="ARBA00012438"/>
    </source>
</evidence>
<dbReference type="SMART" id="SM00388">
    <property type="entry name" value="HisKA"/>
    <property type="match status" value="1"/>
</dbReference>
<dbReference type="Proteomes" id="UP000030661">
    <property type="component" value="Unassembled WGS sequence"/>
</dbReference>
<dbReference type="EMBL" id="DF820463">
    <property type="protein sequence ID" value="GAK55445.1"/>
    <property type="molecule type" value="Genomic_DNA"/>
</dbReference>
<keyword evidence="7" id="KW-0067">ATP-binding</keyword>
<dbReference type="InterPro" id="IPR036097">
    <property type="entry name" value="HisK_dim/P_sf"/>
</dbReference>
<reference evidence="13 14" key="1">
    <citation type="journal article" date="2015" name="PeerJ">
        <title>First genomic representation of candidate bacterial phylum KSB3 points to enhanced environmental sensing as a trigger of wastewater bulking.</title>
        <authorList>
            <person name="Sekiguchi Y."/>
            <person name="Ohashi A."/>
            <person name="Parks D.H."/>
            <person name="Yamauchi T."/>
            <person name="Tyson G.W."/>
            <person name="Hugenholtz P."/>
        </authorList>
    </citation>
    <scope>NUCLEOTIDE SEQUENCE [LARGE SCALE GENOMIC DNA]</scope>
</reference>
<evidence type="ECO:0000259" key="11">
    <source>
        <dbReference type="PROSITE" id="PS50109"/>
    </source>
</evidence>
<comment type="catalytic activity">
    <reaction evidence="1">
        <text>ATP + protein L-histidine = ADP + protein N-phospho-L-histidine.</text>
        <dbReference type="EC" id="2.7.13.3"/>
    </reaction>
</comment>
<dbReference type="eggNOG" id="COG3437">
    <property type="taxonomic scope" value="Bacteria"/>
</dbReference>
<dbReference type="InterPro" id="IPR036890">
    <property type="entry name" value="HATPase_C_sf"/>
</dbReference>
<evidence type="ECO:0000259" key="12">
    <source>
        <dbReference type="PROSITE" id="PS50110"/>
    </source>
</evidence>
<evidence type="ECO:0000313" key="13">
    <source>
        <dbReference type="EMBL" id="GAK55445.1"/>
    </source>
</evidence>
<dbReference type="AlphaFoldDB" id="A0A0S6W6Z5"/>
<dbReference type="Gene3D" id="1.10.287.130">
    <property type="match status" value="1"/>
</dbReference>
<keyword evidence="14" id="KW-1185">Reference proteome</keyword>
<dbReference type="PANTHER" id="PTHR43065">
    <property type="entry name" value="SENSOR HISTIDINE KINASE"/>
    <property type="match status" value="1"/>
</dbReference>
<protein>
    <recommendedName>
        <fullName evidence="2">histidine kinase</fullName>
        <ecNumber evidence="2">2.7.13.3</ecNumber>
    </recommendedName>
</protein>
<dbReference type="SUPFAM" id="SSF55874">
    <property type="entry name" value="ATPase domain of HSP90 chaperone/DNA topoisomerase II/histidine kinase"/>
    <property type="match status" value="1"/>
</dbReference>
<dbReference type="InterPro" id="IPR003594">
    <property type="entry name" value="HATPase_dom"/>
</dbReference>
<dbReference type="SMART" id="SM00448">
    <property type="entry name" value="REC"/>
    <property type="match status" value="1"/>
</dbReference>
<feature type="modified residue" description="4-aspartylphosphate" evidence="9">
    <location>
        <position position="54"/>
    </location>
</feature>
<dbReference type="Pfam" id="PF00512">
    <property type="entry name" value="HisKA"/>
    <property type="match status" value="1"/>
</dbReference>
<evidence type="ECO:0000256" key="10">
    <source>
        <dbReference type="SAM" id="Coils"/>
    </source>
</evidence>
<evidence type="ECO:0000256" key="4">
    <source>
        <dbReference type="ARBA" id="ARBA00022679"/>
    </source>
</evidence>
<dbReference type="STRING" id="1499967.U27_02279"/>
<dbReference type="InterPro" id="IPR003661">
    <property type="entry name" value="HisK_dim/P_dom"/>
</dbReference>
<dbReference type="Pfam" id="PF02518">
    <property type="entry name" value="HATPase_c"/>
    <property type="match status" value="1"/>
</dbReference>
<dbReference type="Gene3D" id="3.30.565.10">
    <property type="entry name" value="Histidine kinase-like ATPase, C-terminal domain"/>
    <property type="match status" value="1"/>
</dbReference>
<dbReference type="SUPFAM" id="SSF52172">
    <property type="entry name" value="CheY-like"/>
    <property type="match status" value="1"/>
</dbReference>
<keyword evidence="6 13" id="KW-0418">Kinase</keyword>
<dbReference type="Gene3D" id="3.40.50.2300">
    <property type="match status" value="1"/>
</dbReference>
<keyword evidence="8" id="KW-0902">Two-component regulatory system</keyword>
<dbReference type="InterPro" id="IPR004358">
    <property type="entry name" value="Sig_transdc_His_kin-like_C"/>
</dbReference>
<dbReference type="PROSITE" id="PS50110">
    <property type="entry name" value="RESPONSE_REGULATORY"/>
    <property type="match status" value="1"/>
</dbReference>
<dbReference type="eggNOG" id="COG4191">
    <property type="taxonomic scope" value="Bacteria"/>
</dbReference>
<dbReference type="Pfam" id="PF00072">
    <property type="entry name" value="Response_reg"/>
    <property type="match status" value="1"/>
</dbReference>
<dbReference type="GO" id="GO:0000155">
    <property type="term" value="F:phosphorelay sensor kinase activity"/>
    <property type="evidence" value="ECO:0007669"/>
    <property type="project" value="InterPro"/>
</dbReference>
<evidence type="ECO:0000256" key="8">
    <source>
        <dbReference type="ARBA" id="ARBA00023012"/>
    </source>
</evidence>
<name>A0A0S6W6Z5_VECG1</name>
<dbReference type="CDD" id="cd00082">
    <property type="entry name" value="HisKA"/>
    <property type="match status" value="1"/>
</dbReference>
<feature type="domain" description="Histidine kinase" evidence="11">
    <location>
        <begin position="172"/>
        <end position="379"/>
    </location>
</feature>
<dbReference type="HOGENOM" id="CLU_000445_114_72_0"/>
<evidence type="ECO:0000256" key="3">
    <source>
        <dbReference type="ARBA" id="ARBA00022553"/>
    </source>
</evidence>
<evidence type="ECO:0000256" key="5">
    <source>
        <dbReference type="ARBA" id="ARBA00022741"/>
    </source>
</evidence>
<dbReference type="InterPro" id="IPR001789">
    <property type="entry name" value="Sig_transdc_resp-reg_receiver"/>
</dbReference>
<dbReference type="PANTHER" id="PTHR43065:SF46">
    <property type="entry name" value="C4-DICARBOXYLATE TRANSPORT SENSOR PROTEIN DCTB"/>
    <property type="match status" value="1"/>
</dbReference>
<dbReference type="EC" id="2.7.13.3" evidence="2"/>
<feature type="domain" description="Response regulatory" evidence="12">
    <location>
        <begin position="5"/>
        <end position="120"/>
    </location>
</feature>
<evidence type="ECO:0000256" key="6">
    <source>
        <dbReference type="ARBA" id="ARBA00022777"/>
    </source>
</evidence>
<dbReference type="SUPFAM" id="SSF47384">
    <property type="entry name" value="Homodimeric domain of signal transducing histidine kinase"/>
    <property type="match status" value="1"/>
</dbReference>
<dbReference type="PROSITE" id="PS50109">
    <property type="entry name" value="HIS_KIN"/>
    <property type="match status" value="1"/>
</dbReference>
<dbReference type="SMART" id="SM00387">
    <property type="entry name" value="HATPase_c"/>
    <property type="match status" value="1"/>
</dbReference>
<keyword evidence="10" id="KW-0175">Coiled coil</keyword>
<keyword evidence="4" id="KW-0808">Transferase</keyword>
<accession>A0A0S6W6Z5</accession>
<dbReference type="InterPro" id="IPR005467">
    <property type="entry name" value="His_kinase_dom"/>
</dbReference>
<dbReference type="GO" id="GO:0005524">
    <property type="term" value="F:ATP binding"/>
    <property type="evidence" value="ECO:0007669"/>
    <property type="project" value="UniProtKB-KW"/>
</dbReference>
<dbReference type="PRINTS" id="PR00344">
    <property type="entry name" value="BCTRLSENSOR"/>
</dbReference>
<feature type="coiled-coil region" evidence="10">
    <location>
        <begin position="120"/>
        <end position="163"/>
    </location>
</feature>
<dbReference type="InterPro" id="IPR011006">
    <property type="entry name" value="CheY-like_superfamily"/>
</dbReference>
<sequence>MEKQTILYVDDDQENLRAFRRLFRKHYDVLIAESGAEGLQLLEAHAPIPVIITDQRMPEMTGIEFLEQSIRISPHSVRMIITGFTDVQALIDSINTGSVYRYITKPWDEQDLYVTIKRAVENYELKAHNAQLLIDLQRQNEALEQSYRQLRETQDKLIESEKMASIGRLASRIAHELRNPIQGIRMGIEWLQQDLQHDQRFTTTLQHIDQEILAVNTIVQDLLEYARDMKFEYTETDLYSLLDGILFNLSDKLSERHLTVRTHYDDVGMVVVDGIRLRQALLNLVQNAIEAMPENGTLTLSVTLQDEQQIAIIIQDTGCGMSQEQQQRIFEPFYTTKDKGVGLGMSIVHKIIEAHGGQIQLESQQGQGTRVTLLLPKHFSPKGIKSLTP</sequence>
<organism evidence="13 14">
    <name type="scientific">Vecturithrix granuli</name>
    <dbReference type="NCBI Taxonomy" id="1499967"/>
    <lineage>
        <taxon>Bacteria</taxon>
        <taxon>Candidatus Moduliflexota</taxon>
        <taxon>Candidatus Vecturitrichia</taxon>
        <taxon>Candidatus Vecturitrichales</taxon>
        <taxon>Candidatus Vecturitrichaceae</taxon>
        <taxon>Candidatus Vecturithrix</taxon>
    </lineage>
</organism>
<evidence type="ECO:0000256" key="7">
    <source>
        <dbReference type="ARBA" id="ARBA00022840"/>
    </source>
</evidence>